<evidence type="ECO:0000313" key="2">
    <source>
        <dbReference type="Proteomes" id="UP000827872"/>
    </source>
</evidence>
<evidence type="ECO:0000313" key="1">
    <source>
        <dbReference type="EMBL" id="KAH8015400.1"/>
    </source>
</evidence>
<name>A0ACB8G7E4_9SAUR</name>
<gene>
    <name evidence="1" type="ORF">K3G42_003404</name>
</gene>
<accession>A0ACB8G7E4</accession>
<keyword evidence="2" id="KW-1185">Reference proteome</keyword>
<organism evidence="1 2">
    <name type="scientific">Sphaerodactylus townsendi</name>
    <dbReference type="NCBI Taxonomy" id="933632"/>
    <lineage>
        <taxon>Eukaryota</taxon>
        <taxon>Metazoa</taxon>
        <taxon>Chordata</taxon>
        <taxon>Craniata</taxon>
        <taxon>Vertebrata</taxon>
        <taxon>Euteleostomi</taxon>
        <taxon>Lepidosauria</taxon>
        <taxon>Squamata</taxon>
        <taxon>Bifurcata</taxon>
        <taxon>Gekkota</taxon>
        <taxon>Sphaerodactylidae</taxon>
        <taxon>Sphaerodactylus</taxon>
    </lineage>
</organism>
<dbReference type="EMBL" id="CM037614">
    <property type="protein sequence ID" value="KAH8015400.1"/>
    <property type="molecule type" value="Genomic_DNA"/>
</dbReference>
<sequence>MHQLTPSLLDCVTGTCQIPSHFLLMFRLLLWLASSEDLNIRLPCCRGLGQVRGQVLHLKLLQSLMCPNEMPQHDHERNNLPDDWKFNGITGILLLLQGQPRLKGQAKGPALCAIYSAFPP</sequence>
<comment type="caution">
    <text evidence="1">The sequence shown here is derived from an EMBL/GenBank/DDBJ whole genome shotgun (WGS) entry which is preliminary data.</text>
</comment>
<dbReference type="Proteomes" id="UP000827872">
    <property type="component" value="Linkage Group LG01"/>
</dbReference>
<proteinExistence type="predicted"/>
<reference evidence="1" key="1">
    <citation type="submission" date="2021-08" db="EMBL/GenBank/DDBJ databases">
        <title>The first chromosome-level gecko genome reveals the dynamic sex chromosomes of Neotropical dwarf geckos (Sphaerodactylidae: Sphaerodactylus).</title>
        <authorList>
            <person name="Pinto B.J."/>
            <person name="Keating S.E."/>
            <person name="Gamble T."/>
        </authorList>
    </citation>
    <scope>NUCLEOTIDE SEQUENCE</scope>
    <source>
        <strain evidence="1">TG3544</strain>
    </source>
</reference>
<protein>
    <submittedName>
        <fullName evidence="1">Uncharacterized protein</fullName>
    </submittedName>
</protein>